<gene>
    <name evidence="2" type="ORF">E2C01_064354</name>
</gene>
<keyword evidence="3" id="KW-1185">Reference proteome</keyword>
<feature type="region of interest" description="Disordered" evidence="1">
    <location>
        <begin position="181"/>
        <end position="202"/>
    </location>
</feature>
<sequence>MPLSPQLILCFTLCSLCFRRRYHLLHYLNSVSSFPPSLGTFLPYTKPRSENSLVIIRETCYRWHSYVLAYTTTTFTTSTPSSHLLLPMTPSRSIQNKKRIEYSPIIIQQSCFRLIPYVLASTTTSFTTSTSSPPPLLPITLISSVANKKKESITVQSSNEKRVIDGFLNVLSATTTSFTTSTSSSHLLTTPSRSLQNKKRSE</sequence>
<organism evidence="2 3">
    <name type="scientific">Portunus trituberculatus</name>
    <name type="common">Swimming crab</name>
    <name type="synonym">Neptunus trituberculatus</name>
    <dbReference type="NCBI Taxonomy" id="210409"/>
    <lineage>
        <taxon>Eukaryota</taxon>
        <taxon>Metazoa</taxon>
        <taxon>Ecdysozoa</taxon>
        <taxon>Arthropoda</taxon>
        <taxon>Crustacea</taxon>
        <taxon>Multicrustacea</taxon>
        <taxon>Malacostraca</taxon>
        <taxon>Eumalacostraca</taxon>
        <taxon>Eucarida</taxon>
        <taxon>Decapoda</taxon>
        <taxon>Pleocyemata</taxon>
        <taxon>Brachyura</taxon>
        <taxon>Eubrachyura</taxon>
        <taxon>Portunoidea</taxon>
        <taxon>Portunidae</taxon>
        <taxon>Portuninae</taxon>
        <taxon>Portunus</taxon>
    </lineage>
</organism>
<dbReference type="EMBL" id="VSRR010030569">
    <property type="protein sequence ID" value="MPC70115.1"/>
    <property type="molecule type" value="Genomic_DNA"/>
</dbReference>
<protein>
    <submittedName>
        <fullName evidence="2">Uncharacterized protein</fullName>
    </submittedName>
</protein>
<dbReference type="Proteomes" id="UP000324222">
    <property type="component" value="Unassembled WGS sequence"/>
</dbReference>
<evidence type="ECO:0000313" key="3">
    <source>
        <dbReference type="Proteomes" id="UP000324222"/>
    </source>
</evidence>
<name>A0A5B7HKK6_PORTR</name>
<evidence type="ECO:0000313" key="2">
    <source>
        <dbReference type="EMBL" id="MPC70115.1"/>
    </source>
</evidence>
<dbReference type="AlphaFoldDB" id="A0A5B7HKK6"/>
<proteinExistence type="predicted"/>
<accession>A0A5B7HKK6</accession>
<reference evidence="2 3" key="1">
    <citation type="submission" date="2019-05" db="EMBL/GenBank/DDBJ databases">
        <title>Another draft genome of Portunus trituberculatus and its Hox gene families provides insights of decapod evolution.</title>
        <authorList>
            <person name="Jeong J.-H."/>
            <person name="Song I."/>
            <person name="Kim S."/>
            <person name="Choi T."/>
            <person name="Kim D."/>
            <person name="Ryu S."/>
            <person name="Kim W."/>
        </authorList>
    </citation>
    <scope>NUCLEOTIDE SEQUENCE [LARGE SCALE GENOMIC DNA]</scope>
    <source>
        <tissue evidence="2">Muscle</tissue>
    </source>
</reference>
<evidence type="ECO:0000256" key="1">
    <source>
        <dbReference type="SAM" id="MobiDB-lite"/>
    </source>
</evidence>
<feature type="compositionally biased region" description="Low complexity" evidence="1">
    <location>
        <begin position="181"/>
        <end position="195"/>
    </location>
</feature>
<comment type="caution">
    <text evidence="2">The sequence shown here is derived from an EMBL/GenBank/DDBJ whole genome shotgun (WGS) entry which is preliminary data.</text>
</comment>